<protein>
    <submittedName>
        <fullName evidence="1">Uncharacterized protein</fullName>
    </submittedName>
</protein>
<name>W4FQ26_APHAT</name>
<evidence type="ECO:0000313" key="1">
    <source>
        <dbReference type="EMBL" id="ETV69572.1"/>
    </source>
</evidence>
<proteinExistence type="predicted"/>
<sequence>MTKTPTRQTMSSSCQESWRVSWCRLDLRVFYSDDQHQLGFVVAAYAAVAGDVAREHARREHKRLVDFSAPLLLIVRLLDVTIRDAAGMLRPGQVDKHDGKTRSLTSSI</sequence>
<gene>
    <name evidence="1" type="ORF">H257_14704</name>
</gene>
<organism evidence="1">
    <name type="scientific">Aphanomyces astaci</name>
    <name type="common">Crayfish plague agent</name>
    <dbReference type="NCBI Taxonomy" id="112090"/>
    <lineage>
        <taxon>Eukaryota</taxon>
        <taxon>Sar</taxon>
        <taxon>Stramenopiles</taxon>
        <taxon>Oomycota</taxon>
        <taxon>Saprolegniomycetes</taxon>
        <taxon>Saprolegniales</taxon>
        <taxon>Verrucalvaceae</taxon>
        <taxon>Aphanomyces</taxon>
    </lineage>
</organism>
<dbReference type="EMBL" id="KI913174">
    <property type="protein sequence ID" value="ETV69572.1"/>
    <property type="molecule type" value="Genomic_DNA"/>
</dbReference>
<dbReference type="AlphaFoldDB" id="W4FQ26"/>
<reference evidence="1" key="1">
    <citation type="submission" date="2013-12" db="EMBL/GenBank/DDBJ databases">
        <title>The Genome Sequence of Aphanomyces astaci APO3.</title>
        <authorList>
            <consortium name="The Broad Institute Genomics Platform"/>
            <person name="Russ C."/>
            <person name="Tyler B."/>
            <person name="van West P."/>
            <person name="Dieguez-Uribeondo J."/>
            <person name="Young S.K."/>
            <person name="Zeng Q."/>
            <person name="Gargeya S."/>
            <person name="Fitzgerald M."/>
            <person name="Abouelleil A."/>
            <person name="Alvarado L."/>
            <person name="Chapman S.B."/>
            <person name="Gainer-Dewar J."/>
            <person name="Goldberg J."/>
            <person name="Griggs A."/>
            <person name="Gujja S."/>
            <person name="Hansen M."/>
            <person name="Howarth C."/>
            <person name="Imamovic A."/>
            <person name="Ireland A."/>
            <person name="Larimer J."/>
            <person name="McCowan C."/>
            <person name="Murphy C."/>
            <person name="Pearson M."/>
            <person name="Poon T.W."/>
            <person name="Priest M."/>
            <person name="Roberts A."/>
            <person name="Saif S."/>
            <person name="Shea T."/>
            <person name="Sykes S."/>
            <person name="Wortman J."/>
            <person name="Nusbaum C."/>
            <person name="Birren B."/>
        </authorList>
    </citation>
    <scope>NUCLEOTIDE SEQUENCE [LARGE SCALE GENOMIC DNA]</scope>
    <source>
        <strain evidence="1">APO3</strain>
    </source>
</reference>
<dbReference type="RefSeq" id="XP_009840899.1">
    <property type="nucleotide sequence ID" value="XM_009842597.1"/>
</dbReference>
<accession>W4FQ26</accession>
<dbReference type="VEuPathDB" id="FungiDB:H257_14704"/>
<dbReference type="GeneID" id="20816700"/>